<reference evidence="3 4" key="1">
    <citation type="journal article" date="2015" name="Genome Announc.">
        <title>Expanding the biotechnology potential of lactobacilli through comparative genomics of 213 strains and associated genera.</title>
        <authorList>
            <person name="Sun Z."/>
            <person name="Harris H.M."/>
            <person name="McCann A."/>
            <person name="Guo C."/>
            <person name="Argimon S."/>
            <person name="Zhang W."/>
            <person name="Yang X."/>
            <person name="Jeffery I.B."/>
            <person name="Cooney J.C."/>
            <person name="Kagawa T.F."/>
            <person name="Liu W."/>
            <person name="Song Y."/>
            <person name="Salvetti E."/>
            <person name="Wrobel A."/>
            <person name="Rasinkangas P."/>
            <person name="Parkhill J."/>
            <person name="Rea M.C."/>
            <person name="O'Sullivan O."/>
            <person name="Ritari J."/>
            <person name="Douillard F.P."/>
            <person name="Paul Ross R."/>
            <person name="Yang R."/>
            <person name="Briner A.E."/>
            <person name="Felis G.E."/>
            <person name="de Vos W.M."/>
            <person name="Barrangou R."/>
            <person name="Klaenhammer T.R."/>
            <person name="Caufield P.W."/>
            <person name="Cui Y."/>
            <person name="Zhang H."/>
            <person name="O'Toole P.W."/>
        </authorList>
    </citation>
    <scope>NUCLEOTIDE SEQUENCE [LARGE SCALE GENOMIC DNA]</scope>
    <source>
        <strain evidence="3 4">DSM 4864</strain>
    </source>
</reference>
<accession>A0A0R1WA80</accession>
<dbReference type="Proteomes" id="UP000050973">
    <property type="component" value="Unassembled WGS sequence"/>
</dbReference>
<dbReference type="PATRIC" id="fig|1423779.3.peg.1025"/>
<keyword evidence="1" id="KW-0677">Repeat</keyword>
<dbReference type="AlphaFoldDB" id="A0A0R1WA80"/>
<dbReference type="InterPro" id="IPR009459">
    <property type="entry name" value="MucBP_dom"/>
</dbReference>
<dbReference type="Pfam" id="PF06458">
    <property type="entry name" value="MucBP"/>
    <property type="match status" value="2"/>
</dbReference>
<gene>
    <name evidence="3" type="ORF">FC49_GL001004</name>
</gene>
<dbReference type="RefSeq" id="WP_003713244.1">
    <property type="nucleotide sequence ID" value="NZ_AZGE01000024.1"/>
</dbReference>
<dbReference type="EMBL" id="AZGE01000024">
    <property type="protein sequence ID" value="KRM14642.1"/>
    <property type="molecule type" value="Genomic_DNA"/>
</dbReference>
<evidence type="ECO:0000256" key="1">
    <source>
        <dbReference type="ARBA" id="ARBA00022737"/>
    </source>
</evidence>
<evidence type="ECO:0000313" key="3">
    <source>
        <dbReference type="EMBL" id="KRM14642.1"/>
    </source>
</evidence>
<evidence type="ECO:0000313" key="4">
    <source>
        <dbReference type="Proteomes" id="UP000050973"/>
    </source>
</evidence>
<proteinExistence type="predicted"/>
<organism evidence="3 4">
    <name type="scientific">Limosilactobacillus oris DSM 4864</name>
    <dbReference type="NCBI Taxonomy" id="1423779"/>
    <lineage>
        <taxon>Bacteria</taxon>
        <taxon>Bacillati</taxon>
        <taxon>Bacillota</taxon>
        <taxon>Bacilli</taxon>
        <taxon>Lactobacillales</taxon>
        <taxon>Lactobacillaceae</taxon>
        <taxon>Limosilactobacillus</taxon>
    </lineage>
</organism>
<feature type="domain" description="MucBP" evidence="2">
    <location>
        <begin position="343"/>
        <end position="400"/>
    </location>
</feature>
<evidence type="ECO:0000259" key="2">
    <source>
        <dbReference type="Pfam" id="PF06458"/>
    </source>
</evidence>
<protein>
    <recommendedName>
        <fullName evidence="2">MucBP domain-containing protein</fullName>
    </recommendedName>
</protein>
<sequence>MEGEPDVNTTGIEVFDPVQVTVKTDHFTNDNLLTKDGLGWTEDTEVIPIRGHAVGIINEGTYWGKENPSEPVTAYSFNKGDSGRITYIGKTLSGIDLDLIYTIKNTDADIWNAYSGMGHRRFTKGIAFTGQQYIPGSDNNSIVVLYRGANSIQIDYQIVKHDTFEEMPILVSFITTDIDVGQGVATNLANLAAVFPSETNLNIQDGIVYDDSQTGINLNGDRDLPYGGYLGVAFLSNFTYAFFSPAPANTNLYQFAAGVRYDLFGSALQTKLIINRQTHLTLKYVDDEGKELRPTTELKGTNDFPVVPDAPTIDRYVLRETSTNIISPDQEVITYTYLPKYLVTVETVDEQGRQLAEPQKIDTYKGALLRLQPNQVSGYQTPTEQTVVVGSDQTVRFVYKKIPASQPSQRYASGWTAGYAATGNYRAQPAVYRPASNWQGGNARPLYQLPRVNVNIYLPRKHVNKQVRKKQRTDWFQKNTGFNKYDQKILFSVLDAIRAEGKKRGYSEEHIKRDQLYYMGNAAKYSKDRKQASTSHVSSYTSDSLKKFLKGHSAYKNVNEFYRIISDKHSSGSGKVDLGHLGVTGGSSLDHRFGVSTLHRLALNMPFQPIGYLLNRHWLKTHFKHISPSVAEWALANGYYGDFWTHMGADDYKADTDIFAILNSKKSLSATLRQHYNQPTNKINSQRRKLSNKLDEQTILSITKLSFVTIGLASLGYIQGLQEMLKGKRGRKAAMDDLNRRGAQTQNGLLRLGTSFSGWVTNRFQRYVARPFQRYIARPVQRFYHRAVSTGRQIYSGVRRTFQRAGNFVKRTYHRVVSSVKRSFSRARRFVRRIFRRR</sequence>
<comment type="caution">
    <text evidence="3">The sequence shown here is derived from an EMBL/GenBank/DDBJ whole genome shotgun (WGS) entry which is preliminary data.</text>
</comment>
<name>A0A0R1WA80_9LACO</name>
<feature type="domain" description="MucBP" evidence="2">
    <location>
        <begin position="281"/>
        <end position="337"/>
    </location>
</feature>
<dbReference type="Gene3D" id="3.10.20.320">
    <property type="entry name" value="Putative peptidoglycan bound protein (lpxtg motif)"/>
    <property type="match status" value="2"/>
</dbReference>